<reference evidence="1 2" key="1">
    <citation type="journal article" date="2019" name="Nature">
        <title>A new antibiotic selectively kills Gram-negative pathogens.</title>
        <authorList>
            <person name="Imai Y."/>
            <person name="Meyer K.J."/>
            <person name="Iinishi A."/>
            <person name="Favre-Godal Q."/>
            <person name="Green R."/>
            <person name="Manuse S."/>
            <person name="Caboni M."/>
            <person name="Mori M."/>
            <person name="Niles S."/>
            <person name="Ghiglieri M."/>
            <person name="Honrao C."/>
            <person name="Ma X."/>
            <person name="Guo J.J."/>
            <person name="Makriyannis A."/>
            <person name="Linares-Otoya L."/>
            <person name="Boehringer N."/>
            <person name="Wuisan Z.G."/>
            <person name="Kaur H."/>
            <person name="Wu R."/>
            <person name="Mateus A."/>
            <person name="Typas A."/>
            <person name="Savitski M.M."/>
            <person name="Espinoza J.L."/>
            <person name="O'Rourke A."/>
            <person name="Nelson K.E."/>
            <person name="Hiller S."/>
            <person name="Noinaj N."/>
            <person name="Schaeberle T.F."/>
            <person name="D'Onofrio A."/>
            <person name="Lewis K."/>
        </authorList>
    </citation>
    <scope>NUCLEOTIDE SEQUENCE [LARGE SCALE GENOMIC DNA]</scope>
    <source>
        <strain evidence="1 2">HGB 1456</strain>
    </source>
</reference>
<name>A0A7C9KB48_9GAMM</name>
<protein>
    <submittedName>
        <fullName evidence="1">Uncharacterized protein</fullName>
    </submittedName>
</protein>
<proteinExistence type="predicted"/>
<organism evidence="1 2">
    <name type="scientific">Photorhabdus khanii</name>
    <dbReference type="NCBI Taxonomy" id="1004150"/>
    <lineage>
        <taxon>Bacteria</taxon>
        <taxon>Pseudomonadati</taxon>
        <taxon>Pseudomonadota</taxon>
        <taxon>Gammaproteobacteria</taxon>
        <taxon>Enterobacterales</taxon>
        <taxon>Morganellaceae</taxon>
        <taxon>Photorhabdus</taxon>
    </lineage>
</organism>
<comment type="caution">
    <text evidence="1">The sequence shown here is derived from an EMBL/GenBank/DDBJ whole genome shotgun (WGS) entry which is preliminary data.</text>
</comment>
<evidence type="ECO:0000313" key="1">
    <source>
        <dbReference type="EMBL" id="MQL46841.1"/>
    </source>
</evidence>
<dbReference type="AlphaFoldDB" id="A0A7C9KB48"/>
<dbReference type="Proteomes" id="UP000481739">
    <property type="component" value="Unassembled WGS sequence"/>
</dbReference>
<dbReference type="EMBL" id="WHZZ01000001">
    <property type="protein sequence ID" value="MQL46841.1"/>
    <property type="molecule type" value="Genomic_DNA"/>
</dbReference>
<accession>A0A7C9KB48</accession>
<sequence length="49" mass="5272">MYSSIAALDHHQQNNQSGATTLVNQSNFLTVSPNFSGKQSIITTTTSTE</sequence>
<evidence type="ECO:0000313" key="2">
    <source>
        <dbReference type="Proteomes" id="UP000481739"/>
    </source>
</evidence>
<gene>
    <name evidence="1" type="ORF">GEA64_02085</name>
</gene>